<gene>
    <name evidence="2" type="ORF">DR950_01735</name>
</gene>
<keyword evidence="1" id="KW-1133">Transmembrane helix</keyword>
<evidence type="ECO:0000313" key="3">
    <source>
        <dbReference type="Proteomes" id="UP000263377"/>
    </source>
</evidence>
<evidence type="ECO:0000256" key="1">
    <source>
        <dbReference type="SAM" id="Phobius"/>
    </source>
</evidence>
<dbReference type="Proteomes" id="UP000263377">
    <property type="component" value="Unassembled WGS sequence"/>
</dbReference>
<accession>A0A372ZMK7</accession>
<proteinExistence type="predicted"/>
<feature type="transmembrane region" description="Helical" evidence="1">
    <location>
        <begin position="94"/>
        <end position="116"/>
    </location>
</feature>
<feature type="transmembrane region" description="Helical" evidence="1">
    <location>
        <begin position="20"/>
        <end position="40"/>
    </location>
</feature>
<dbReference type="AlphaFoldDB" id="A0A372ZMK7"/>
<keyword evidence="1" id="KW-0472">Membrane</keyword>
<feature type="transmembrane region" description="Helical" evidence="1">
    <location>
        <begin position="122"/>
        <end position="144"/>
    </location>
</feature>
<keyword evidence="1" id="KW-0812">Transmembrane</keyword>
<feature type="transmembrane region" description="Helical" evidence="1">
    <location>
        <begin position="156"/>
        <end position="180"/>
    </location>
</feature>
<dbReference type="InterPro" id="IPR018750">
    <property type="entry name" value="DUF2306_membrane"/>
</dbReference>
<keyword evidence="3" id="KW-1185">Reference proteome</keyword>
<comment type="caution">
    <text evidence="2">The sequence shown here is derived from an EMBL/GenBank/DDBJ whole genome shotgun (WGS) entry which is preliminary data.</text>
</comment>
<name>A0A372ZMK7_9ACTN</name>
<dbReference type="Pfam" id="PF10067">
    <property type="entry name" value="DUF2306"/>
    <property type="match status" value="1"/>
</dbReference>
<protein>
    <submittedName>
        <fullName evidence="2">DUF2306 domain-containing protein</fullName>
    </submittedName>
</protein>
<feature type="transmembrane region" description="Helical" evidence="1">
    <location>
        <begin position="60"/>
        <end position="82"/>
    </location>
</feature>
<reference evidence="2 3" key="1">
    <citation type="submission" date="2018-08" db="EMBL/GenBank/DDBJ databases">
        <title>Diversity &amp; Physiological Properties of Lignin-Decomposing Actinobacteria from Soil.</title>
        <authorList>
            <person name="Roh S.G."/>
            <person name="Kim S.B."/>
        </authorList>
    </citation>
    <scope>NUCLEOTIDE SEQUENCE [LARGE SCALE GENOMIC DNA]</scope>
    <source>
        <strain evidence="2 3">MMS17-GH009</strain>
    </source>
</reference>
<sequence>MSARAARPDTRSMRITRAGWAVMTVLATLIAVVSAKYFSFDPAGFFEQQRATYLRHEVPLYIHIFGAITALAVGPWQFSARLRERRPRLHRRIGVVYLLGCLVGGVGALLLAPVAYGGAVARLGFVGLAVAWLVTGNAGLRAILDGRVADHRSWMIRSFALTFAAVTLRLMLVAATAAHLDFRTSYTAIAWLCWVPNLLLACWFTRPRRAVAEVVTGQ</sequence>
<evidence type="ECO:0000313" key="2">
    <source>
        <dbReference type="EMBL" id="RGD56680.1"/>
    </source>
</evidence>
<feature type="transmembrane region" description="Helical" evidence="1">
    <location>
        <begin position="186"/>
        <end position="204"/>
    </location>
</feature>
<dbReference type="EMBL" id="QVIG01000001">
    <property type="protein sequence ID" value="RGD56680.1"/>
    <property type="molecule type" value="Genomic_DNA"/>
</dbReference>
<organism evidence="2 3">
    <name type="scientific">Kitasatospora xanthocidica</name>
    <dbReference type="NCBI Taxonomy" id="83382"/>
    <lineage>
        <taxon>Bacteria</taxon>
        <taxon>Bacillati</taxon>
        <taxon>Actinomycetota</taxon>
        <taxon>Actinomycetes</taxon>
        <taxon>Kitasatosporales</taxon>
        <taxon>Streptomycetaceae</taxon>
        <taxon>Kitasatospora</taxon>
    </lineage>
</organism>